<comment type="caution">
    <text evidence="2">The sequence shown here is derived from an EMBL/GenBank/DDBJ whole genome shotgun (WGS) entry which is preliminary data.</text>
</comment>
<dbReference type="InterPro" id="IPR006680">
    <property type="entry name" value="Amidohydro-rel"/>
</dbReference>
<dbReference type="Pfam" id="PF01979">
    <property type="entry name" value="Amidohydro_1"/>
    <property type="match status" value="1"/>
</dbReference>
<dbReference type="InterPro" id="IPR051781">
    <property type="entry name" value="Metallo-dep_Hydrolase"/>
</dbReference>
<dbReference type="PANTHER" id="PTHR43135">
    <property type="entry name" value="ALPHA-D-RIBOSE 1-METHYLPHOSPHONATE 5-TRIPHOSPHATE DIPHOSPHATASE"/>
    <property type="match status" value="1"/>
</dbReference>
<dbReference type="PANTHER" id="PTHR43135:SF3">
    <property type="entry name" value="ALPHA-D-RIBOSE 1-METHYLPHOSPHONATE 5-TRIPHOSPHATE DIPHOSPHATASE"/>
    <property type="match status" value="1"/>
</dbReference>
<dbReference type="InterPro" id="IPR011059">
    <property type="entry name" value="Metal-dep_hydrolase_composite"/>
</dbReference>
<reference evidence="2 3" key="1">
    <citation type="journal article" date="2019" name="Int. J. Syst. Evol. Microbiol.">
        <title>The Global Catalogue of Microorganisms (GCM) 10K type strain sequencing project: providing services to taxonomists for standard genome sequencing and annotation.</title>
        <authorList>
            <consortium name="The Broad Institute Genomics Platform"/>
            <consortium name="The Broad Institute Genome Sequencing Center for Infectious Disease"/>
            <person name="Wu L."/>
            <person name="Ma J."/>
        </authorList>
    </citation>
    <scope>NUCLEOTIDE SEQUENCE [LARGE SCALE GENOMIC DNA]</scope>
    <source>
        <strain evidence="2 3">JCM 16117</strain>
    </source>
</reference>
<name>A0ABN3D9L1_9MICO</name>
<evidence type="ECO:0000313" key="2">
    <source>
        <dbReference type="EMBL" id="GAA2224546.1"/>
    </source>
</evidence>
<gene>
    <name evidence="2" type="ORF">GCM10009851_05010</name>
</gene>
<evidence type="ECO:0000313" key="3">
    <source>
        <dbReference type="Proteomes" id="UP001500929"/>
    </source>
</evidence>
<protein>
    <submittedName>
        <fullName evidence="2">Amidohydrolase family protein</fullName>
    </submittedName>
</protein>
<dbReference type="Gene3D" id="2.30.40.10">
    <property type="entry name" value="Urease, subunit C, domain 1"/>
    <property type="match status" value="1"/>
</dbReference>
<accession>A0ABN3D9L1</accession>
<organism evidence="2 3">
    <name type="scientific">Herbiconiux moechotypicola</name>
    <dbReference type="NCBI Taxonomy" id="637393"/>
    <lineage>
        <taxon>Bacteria</taxon>
        <taxon>Bacillati</taxon>
        <taxon>Actinomycetota</taxon>
        <taxon>Actinomycetes</taxon>
        <taxon>Micrococcales</taxon>
        <taxon>Microbacteriaceae</taxon>
        <taxon>Herbiconiux</taxon>
    </lineage>
</organism>
<dbReference type="SUPFAM" id="SSF51338">
    <property type="entry name" value="Composite domain of metallo-dependent hydrolases"/>
    <property type="match status" value="1"/>
</dbReference>
<feature type="domain" description="Amidohydrolase-related" evidence="1">
    <location>
        <begin position="69"/>
        <end position="397"/>
    </location>
</feature>
<dbReference type="SUPFAM" id="SSF51556">
    <property type="entry name" value="Metallo-dependent hydrolases"/>
    <property type="match status" value="1"/>
</dbReference>
<proteinExistence type="predicted"/>
<dbReference type="InterPro" id="IPR032466">
    <property type="entry name" value="Metal_Hydrolase"/>
</dbReference>
<dbReference type="Gene3D" id="3.20.20.140">
    <property type="entry name" value="Metal-dependent hydrolases"/>
    <property type="match status" value="1"/>
</dbReference>
<dbReference type="EMBL" id="BAAAQY010000001">
    <property type="protein sequence ID" value="GAA2224546.1"/>
    <property type="molecule type" value="Genomic_DNA"/>
</dbReference>
<keyword evidence="3" id="KW-1185">Reference proteome</keyword>
<dbReference type="RefSeq" id="WP_259477566.1">
    <property type="nucleotide sequence ID" value="NZ_BAAAQY010000001.1"/>
</dbReference>
<dbReference type="Proteomes" id="UP001500929">
    <property type="component" value="Unassembled WGS sequence"/>
</dbReference>
<sequence>MTAGSTGVTTTVGARVMDAHGRFAPRTLRVEGDRIASVSDAAADATGAVQRAGGDSVAGERVVDARGLWVMPGVVDVHDHVSWNDFHHDERDARSDDERQARLRAGLAATLRAGVTTVRDAGGADAGLRDRITEGDLPGPRLRVAVDMIGGAQIASDTAGSVDRMRAAVAAALAKGADWVKLVATSGVASPGESVLEPLLTRDEIAAAVEEAAEAGVRVMVHTWGGDSLDWAVDEGAASIEHGIHLTSRQAARAAAAGTVFVPTLTIYRRVLDLVRSGALAGVPEQRVADAVSRHVEAVRHALDAGLPLALGSDFSTPEQHGTNLAEIAALVRAGVPAPDALVAATRTGAELLRIDAGVLEPGRLADLVLLRSDPLDPVTFDDAGAAVAVMQGGEWVHDDVE</sequence>
<evidence type="ECO:0000259" key="1">
    <source>
        <dbReference type="Pfam" id="PF01979"/>
    </source>
</evidence>